<dbReference type="SUPFAM" id="SSF56003">
    <property type="entry name" value="Molybdenum cofactor-binding domain"/>
    <property type="match status" value="2"/>
</dbReference>
<dbReference type="Pfam" id="PF20256">
    <property type="entry name" value="MoCoBD_2"/>
    <property type="match status" value="1"/>
</dbReference>
<dbReference type="Gene3D" id="3.90.1170.50">
    <property type="entry name" value="Aldehyde oxidase/xanthine dehydrogenase, a/b hammerhead"/>
    <property type="match status" value="1"/>
</dbReference>
<dbReference type="InterPro" id="IPR052516">
    <property type="entry name" value="N-heterocyclic_Hydroxylase"/>
</dbReference>
<evidence type="ECO:0000259" key="1">
    <source>
        <dbReference type="SMART" id="SM01008"/>
    </source>
</evidence>
<dbReference type="SMART" id="SM01008">
    <property type="entry name" value="Ald_Xan_dh_C"/>
    <property type="match status" value="1"/>
</dbReference>
<dbReference type="Gene3D" id="3.30.365.10">
    <property type="entry name" value="Aldehyde oxidase/xanthine dehydrogenase, molybdopterin binding domain"/>
    <property type="match status" value="3"/>
</dbReference>
<accession>A0A6G4UF60</accession>
<feature type="domain" description="Aldehyde oxidase/xanthine dehydrogenase a/b hammerhead" evidence="1">
    <location>
        <begin position="208"/>
        <end position="287"/>
    </location>
</feature>
<feature type="non-terminal residue" evidence="2">
    <location>
        <position position="359"/>
    </location>
</feature>
<dbReference type="GO" id="GO:0016491">
    <property type="term" value="F:oxidoreductase activity"/>
    <property type="evidence" value="ECO:0007669"/>
    <property type="project" value="InterPro"/>
</dbReference>
<dbReference type="Proteomes" id="UP000481583">
    <property type="component" value="Unassembled WGS sequence"/>
</dbReference>
<organism evidence="2 3">
    <name type="scientific">Streptomyces coryli</name>
    <dbReference type="NCBI Taxonomy" id="1128680"/>
    <lineage>
        <taxon>Bacteria</taxon>
        <taxon>Bacillati</taxon>
        <taxon>Actinomycetota</taxon>
        <taxon>Actinomycetes</taxon>
        <taxon>Kitasatosporales</taxon>
        <taxon>Streptomycetaceae</taxon>
        <taxon>Streptomyces</taxon>
    </lineage>
</organism>
<dbReference type="EMBL" id="JAAKZV010000531">
    <property type="protein sequence ID" value="NGN70438.1"/>
    <property type="molecule type" value="Genomic_DNA"/>
</dbReference>
<dbReference type="InterPro" id="IPR046867">
    <property type="entry name" value="AldOxase/xan_DH_MoCoBD2"/>
</dbReference>
<dbReference type="InterPro" id="IPR037165">
    <property type="entry name" value="AldOxase/xan_DH_Mopterin-bd_sf"/>
</dbReference>
<protein>
    <submittedName>
        <fullName evidence="2">Molybdopterin-dependent oxidoreductase</fullName>
    </submittedName>
</protein>
<dbReference type="PANTHER" id="PTHR47495:SF1">
    <property type="entry name" value="BLL3820 PROTEIN"/>
    <property type="match status" value="1"/>
</dbReference>
<gene>
    <name evidence="2" type="ORF">G5C51_41980</name>
</gene>
<name>A0A6G4UF60_9ACTN</name>
<evidence type="ECO:0000313" key="3">
    <source>
        <dbReference type="Proteomes" id="UP000481583"/>
    </source>
</evidence>
<evidence type="ECO:0000313" key="2">
    <source>
        <dbReference type="EMBL" id="NGN70438.1"/>
    </source>
</evidence>
<dbReference type="InterPro" id="IPR000674">
    <property type="entry name" value="Ald_Oxase/Xan_DH_a/b"/>
</dbReference>
<dbReference type="RefSeq" id="WP_165246189.1">
    <property type="nucleotide sequence ID" value="NZ_JAAKZV010000531.1"/>
</dbReference>
<dbReference type="AlphaFoldDB" id="A0A6G4UF60"/>
<dbReference type="PANTHER" id="PTHR47495">
    <property type="entry name" value="ALDEHYDE DEHYDROGENASE"/>
    <property type="match status" value="1"/>
</dbReference>
<reference evidence="2 3" key="1">
    <citation type="submission" date="2020-02" db="EMBL/GenBank/DDBJ databases">
        <title>Whole-genome analyses of novel actinobacteria.</title>
        <authorList>
            <person name="Sahin N."/>
        </authorList>
    </citation>
    <scope>NUCLEOTIDE SEQUENCE [LARGE SCALE GENOMIC DNA]</scope>
    <source>
        <strain evidence="2 3">A7024</strain>
    </source>
</reference>
<proteinExistence type="predicted"/>
<sequence length="359" mass="37808">MPARHAKPSVTRRRVLSWVLAAPVVALGARSGLASDLFAARTEAPEHRFNLYLAVAEDGRVELTLPRTEIGQGVTTGGAVLVAEELDVRLDAVDVLTPGALETIDVQIVGYSLSLRLLAPLLRGAGAEARARLVSAAAHRLDVPYGQLRTENGEVIAPDGRRLGYGELAEEAAALVLPDNLVPTPKDPADYRLAGHPHTRIDARAIVTGKAAYVLDRPPPEGAAAVVLARPPQLGGKVRGYDDAKARALPGVLGTAQLPTGVAVAGETFHHALAGRDALDVDWSPGPADGLSDTDIRTRLRSVALDLPALPKLLVKTIEGEFDFAHAAHAPLETQASTADVRDGRAEVWSSTQDPIGAR</sequence>
<comment type="caution">
    <text evidence="2">The sequence shown here is derived from an EMBL/GenBank/DDBJ whole genome shotgun (WGS) entry which is preliminary data.</text>
</comment>
<keyword evidence="3" id="KW-1185">Reference proteome</keyword>